<dbReference type="SMART" id="SM00343">
    <property type="entry name" value="ZnF_C2HC"/>
    <property type="match status" value="2"/>
</dbReference>
<dbReference type="InterPro" id="IPR001878">
    <property type="entry name" value="Znf_CCHC"/>
</dbReference>
<keyword evidence="1" id="KW-0862">Zinc</keyword>
<dbReference type="Pfam" id="PF22936">
    <property type="entry name" value="Pol_BBD"/>
    <property type="match status" value="1"/>
</dbReference>
<name>V5FYN4_ANOGL</name>
<evidence type="ECO:0000313" key="3">
    <source>
        <dbReference type="EMBL" id="JAB62790.1"/>
    </source>
</evidence>
<dbReference type="PANTHER" id="PTHR47481:SF7">
    <property type="entry name" value="CCHC-TYPE DOMAIN-CONTAINING PROTEIN"/>
    <property type="match status" value="1"/>
</dbReference>
<gene>
    <name evidence="3" type="primary">COPIA</name>
</gene>
<dbReference type="GO" id="GO:0003676">
    <property type="term" value="F:nucleic acid binding"/>
    <property type="evidence" value="ECO:0007669"/>
    <property type="project" value="InterPro"/>
</dbReference>
<dbReference type="AlphaFoldDB" id="V5FYN4"/>
<reference evidence="3" key="1">
    <citation type="submission" date="2013-07" db="EMBL/GenBank/DDBJ databases">
        <title>Midgut Transcriptome Profiling of Anoplphora glabripennis, a Lignocellulose Degrading, Wood-Boring Cerambycid.</title>
        <authorList>
            <person name="Scully E.D."/>
            <person name="Hoover K."/>
            <person name="Carlson J.E."/>
            <person name="Tien M."/>
            <person name="Geib S.M."/>
        </authorList>
    </citation>
    <scope>NUCLEOTIDE SEQUENCE</scope>
</reference>
<dbReference type="PROSITE" id="PS50158">
    <property type="entry name" value="ZF_CCHC"/>
    <property type="match status" value="1"/>
</dbReference>
<evidence type="ECO:0000256" key="1">
    <source>
        <dbReference type="PROSITE-ProRule" id="PRU00047"/>
    </source>
</evidence>
<dbReference type="PANTHER" id="PTHR47481">
    <property type="match status" value="1"/>
</dbReference>
<sequence length="396" mass="45680">MAMELEDHVQIEKLVDESSYQIWKFQITVTLKAHSLFEIVNGDSNVENLTEANAILEWNKKDAKAQKIIVTSIDKRNIVHIMDCKNSKEMFDKIKNIYEKSSTDQICSLLQEFYGCRYEKGSDMSIHISKIKNIVHKLKALQQTVDENMIISKIISTLPENYRYFVTAWESMNTNERTLEKLTARLLVEEGRNKVKEDESEVAFQTTERRTRKPNIKDEKKLKEERKCFKCGTVGHIARNCSGEGTSRETTPGRRKYKECSICKKTNHLEQNCFFRRKTNHDRNKIAFLTENGNSSSQYFVVDSGSSSHMANSRDMFINLTETQSSINVAKKNEKMIAKEKGTIETESCILNDVLYIPDLRRNLLSVSAITENNGEVTFTKEKVIVKKNDRKVLEG</sequence>
<dbReference type="GO" id="GO:0008270">
    <property type="term" value="F:zinc ion binding"/>
    <property type="evidence" value="ECO:0007669"/>
    <property type="project" value="UniProtKB-KW"/>
</dbReference>
<dbReference type="InterPro" id="IPR054722">
    <property type="entry name" value="PolX-like_BBD"/>
</dbReference>
<keyword evidence="1" id="KW-0863">Zinc-finger</keyword>
<dbReference type="Pfam" id="PF14223">
    <property type="entry name" value="Retrotran_gag_2"/>
    <property type="match status" value="1"/>
</dbReference>
<accession>V5FYN4</accession>
<dbReference type="InterPro" id="IPR036875">
    <property type="entry name" value="Znf_CCHC_sf"/>
</dbReference>
<protein>
    <submittedName>
        <fullName evidence="3">Copia protein</fullName>
    </submittedName>
</protein>
<dbReference type="SUPFAM" id="SSF57756">
    <property type="entry name" value="Retrovirus zinc finger-like domains"/>
    <property type="match status" value="1"/>
</dbReference>
<feature type="non-terminal residue" evidence="3">
    <location>
        <position position="396"/>
    </location>
</feature>
<dbReference type="EMBL" id="GALX01005676">
    <property type="protein sequence ID" value="JAB62790.1"/>
    <property type="molecule type" value="Transcribed_RNA"/>
</dbReference>
<feature type="domain" description="CCHC-type" evidence="2">
    <location>
        <begin position="226"/>
        <end position="241"/>
    </location>
</feature>
<dbReference type="Gene3D" id="4.10.60.10">
    <property type="entry name" value="Zinc finger, CCHC-type"/>
    <property type="match status" value="1"/>
</dbReference>
<dbReference type="Pfam" id="PF00098">
    <property type="entry name" value="zf-CCHC"/>
    <property type="match status" value="1"/>
</dbReference>
<organism evidence="3">
    <name type="scientific">Anoplophora glabripennis</name>
    <name type="common">Asian longhorn beetle</name>
    <name type="synonym">Anoplophora nobilis</name>
    <dbReference type="NCBI Taxonomy" id="217634"/>
    <lineage>
        <taxon>Eukaryota</taxon>
        <taxon>Metazoa</taxon>
        <taxon>Ecdysozoa</taxon>
        <taxon>Arthropoda</taxon>
        <taxon>Hexapoda</taxon>
        <taxon>Insecta</taxon>
        <taxon>Pterygota</taxon>
        <taxon>Neoptera</taxon>
        <taxon>Endopterygota</taxon>
        <taxon>Coleoptera</taxon>
        <taxon>Polyphaga</taxon>
        <taxon>Cucujiformia</taxon>
        <taxon>Chrysomeloidea</taxon>
        <taxon>Cerambycidae</taxon>
        <taxon>Lamiinae</taxon>
        <taxon>Lamiini</taxon>
        <taxon>Anoplophora</taxon>
    </lineage>
</organism>
<proteinExistence type="predicted"/>
<evidence type="ECO:0000259" key="2">
    <source>
        <dbReference type="PROSITE" id="PS50158"/>
    </source>
</evidence>
<keyword evidence="1" id="KW-0479">Metal-binding</keyword>